<evidence type="ECO:0000256" key="1">
    <source>
        <dbReference type="SAM" id="MobiDB-lite"/>
    </source>
</evidence>
<feature type="compositionally biased region" description="Pro residues" evidence="1">
    <location>
        <begin position="1"/>
        <end position="11"/>
    </location>
</feature>
<sequence length="242" mass="26443">MGSRRPLPPSFPLFGRQQGTASPDITDELGFDDSPLGQSSMTPAQQFTLFPPLPNTGDIERRNANDGFEPLDSGSAFTTPVGGRLTSQQQYYAEMRMMLSTTEAEYPALDSGSSVGHQRNAVNVDTPLQLGQSKSSLELDYEPLEYMDSTPSPPRGPQASGDGLYASGYSTPIPGATRGSPAAETDVEEVDEDFVLNVIQEGELERLTRMAVEETKIAWKHEIMSELRKQTNSLADDDWIYA</sequence>
<proteinExistence type="predicted"/>
<dbReference type="OrthoDB" id="5552492at2759"/>
<keyword evidence="3" id="KW-1185">Reference proteome</keyword>
<comment type="caution">
    <text evidence="2">The sequence shown here is derived from an EMBL/GenBank/DDBJ whole genome shotgun (WGS) entry which is preliminary data.</text>
</comment>
<dbReference type="AlphaFoldDB" id="A0A9W8GI34"/>
<protein>
    <submittedName>
        <fullName evidence="2">Uncharacterized protein</fullName>
    </submittedName>
</protein>
<reference evidence="2" key="1">
    <citation type="submission" date="2022-07" db="EMBL/GenBank/DDBJ databases">
        <title>Phylogenomic reconstructions and comparative analyses of Kickxellomycotina fungi.</title>
        <authorList>
            <person name="Reynolds N.K."/>
            <person name="Stajich J.E."/>
            <person name="Barry K."/>
            <person name="Grigoriev I.V."/>
            <person name="Crous P."/>
            <person name="Smith M.E."/>
        </authorList>
    </citation>
    <scope>NUCLEOTIDE SEQUENCE</scope>
    <source>
        <strain evidence="2">CBS 109367</strain>
    </source>
</reference>
<organism evidence="2 3">
    <name type="scientific">Coemansia spiralis</name>
    <dbReference type="NCBI Taxonomy" id="417178"/>
    <lineage>
        <taxon>Eukaryota</taxon>
        <taxon>Fungi</taxon>
        <taxon>Fungi incertae sedis</taxon>
        <taxon>Zoopagomycota</taxon>
        <taxon>Kickxellomycotina</taxon>
        <taxon>Kickxellomycetes</taxon>
        <taxon>Kickxellales</taxon>
        <taxon>Kickxellaceae</taxon>
        <taxon>Coemansia</taxon>
    </lineage>
</organism>
<dbReference type="Proteomes" id="UP001151516">
    <property type="component" value="Unassembled WGS sequence"/>
</dbReference>
<feature type="compositionally biased region" description="Polar residues" evidence="1">
    <location>
        <begin position="36"/>
        <end position="48"/>
    </location>
</feature>
<feature type="region of interest" description="Disordered" evidence="1">
    <location>
        <begin position="1"/>
        <end position="82"/>
    </location>
</feature>
<evidence type="ECO:0000313" key="2">
    <source>
        <dbReference type="EMBL" id="KAJ2689582.1"/>
    </source>
</evidence>
<evidence type="ECO:0000313" key="3">
    <source>
        <dbReference type="Proteomes" id="UP001151516"/>
    </source>
</evidence>
<name>A0A9W8GI34_9FUNG</name>
<dbReference type="EMBL" id="JANBTX010000023">
    <property type="protein sequence ID" value="KAJ2689582.1"/>
    <property type="molecule type" value="Genomic_DNA"/>
</dbReference>
<accession>A0A9W8GI34</accession>
<gene>
    <name evidence="2" type="ORF">IWW39_001386</name>
</gene>